<keyword evidence="7 10" id="KW-0687">Ribonucleoprotein</keyword>
<comment type="function">
    <text evidence="10 13">This protein binds specifically to 23S rRNA; its binding is stimulated by other ribosomal proteins, e.g., L4, L17, and L20. It is important during the early stages of 50S assembly. It makes multiple contacts with different domains of the 23S rRNA in the assembled 50S subunit and ribosome.</text>
</comment>
<gene>
    <name evidence="10" type="primary">rplV</name>
    <name evidence="14" type="ORF">E0L93_05740</name>
</gene>
<dbReference type="InterPro" id="IPR001063">
    <property type="entry name" value="Ribosomal_uL22"/>
</dbReference>
<comment type="similarity">
    <text evidence="2 10 11">Belongs to the universal ribosomal protein uL22 family.</text>
</comment>
<dbReference type="PANTHER" id="PTHR13501:SF8">
    <property type="entry name" value="LARGE RIBOSOMAL SUBUNIT PROTEIN UL22M"/>
    <property type="match status" value="1"/>
</dbReference>
<evidence type="ECO:0000256" key="3">
    <source>
        <dbReference type="ARBA" id="ARBA00011838"/>
    </source>
</evidence>
<dbReference type="InterPro" id="IPR018260">
    <property type="entry name" value="Ribosomal_uL22_CS"/>
</dbReference>
<dbReference type="RefSeq" id="WP_132689735.1">
    <property type="nucleotide sequence ID" value="NZ_SKBU01000012.1"/>
</dbReference>
<evidence type="ECO:0000256" key="2">
    <source>
        <dbReference type="ARBA" id="ARBA00009451"/>
    </source>
</evidence>
<accession>A0A4R1BLE2</accession>
<evidence type="ECO:0000256" key="9">
    <source>
        <dbReference type="ARBA" id="ARBA00035207"/>
    </source>
</evidence>
<dbReference type="Proteomes" id="UP000295244">
    <property type="component" value="Unassembled WGS sequence"/>
</dbReference>
<dbReference type="InterPro" id="IPR005727">
    <property type="entry name" value="Ribosomal_uL22_bac/chlpt-type"/>
</dbReference>
<dbReference type="AlphaFoldDB" id="A0A4R1BLE2"/>
<keyword evidence="5 10" id="KW-0694">RNA-binding</keyword>
<evidence type="ECO:0000256" key="11">
    <source>
        <dbReference type="RuleBase" id="RU004005"/>
    </source>
</evidence>
<comment type="function">
    <text evidence="8">This protein binds specifically to 23S rRNA; its binding is stimulated by other ribosomal proteins, e.g. L4, L17, and L20. It is important during the early stages of 50S assembly. It makes multiple contacts with different domains of the 23S rRNA in the assembled 50S subunit and ribosome.</text>
</comment>
<dbReference type="Pfam" id="PF00237">
    <property type="entry name" value="Ribosomal_L22"/>
    <property type="match status" value="1"/>
</dbReference>
<comment type="function">
    <text evidence="1 10">The globular domain of the protein is located near the polypeptide exit tunnel on the outside of the subunit, while an extended beta-hairpin is found that lines the wall of the exit tunnel in the center of the 70S ribosome.</text>
</comment>
<evidence type="ECO:0000313" key="15">
    <source>
        <dbReference type="Proteomes" id="UP000295244"/>
    </source>
</evidence>
<dbReference type="PROSITE" id="PS00464">
    <property type="entry name" value="RIBOSOMAL_L22"/>
    <property type="match status" value="1"/>
</dbReference>
<dbReference type="HAMAP" id="MF_01331_B">
    <property type="entry name" value="Ribosomal_uL22_B"/>
    <property type="match status" value="1"/>
</dbReference>
<dbReference type="OrthoDB" id="9805969at2"/>
<dbReference type="InterPro" id="IPR047867">
    <property type="entry name" value="Ribosomal_uL22_bac/org-type"/>
</dbReference>
<dbReference type="CDD" id="cd00336">
    <property type="entry name" value="Ribosomal_L22"/>
    <property type="match status" value="1"/>
</dbReference>
<evidence type="ECO:0000256" key="8">
    <source>
        <dbReference type="ARBA" id="ARBA00025084"/>
    </source>
</evidence>
<evidence type="ECO:0000256" key="7">
    <source>
        <dbReference type="ARBA" id="ARBA00023274"/>
    </source>
</evidence>
<name>A0A4R1BLE2_9ACTN</name>
<dbReference type="GO" id="GO:0006412">
    <property type="term" value="P:translation"/>
    <property type="evidence" value="ECO:0007669"/>
    <property type="project" value="UniProtKB-UniRule"/>
</dbReference>
<dbReference type="GO" id="GO:0019843">
    <property type="term" value="F:rRNA binding"/>
    <property type="evidence" value="ECO:0007669"/>
    <property type="project" value="UniProtKB-UniRule"/>
</dbReference>
<evidence type="ECO:0000256" key="10">
    <source>
        <dbReference type="HAMAP-Rule" id="MF_01331"/>
    </source>
</evidence>
<dbReference type="GO" id="GO:0022625">
    <property type="term" value="C:cytosolic large ribosomal subunit"/>
    <property type="evidence" value="ECO:0007669"/>
    <property type="project" value="TreeGrafter"/>
</dbReference>
<dbReference type="GO" id="GO:0003735">
    <property type="term" value="F:structural constituent of ribosome"/>
    <property type="evidence" value="ECO:0007669"/>
    <property type="project" value="InterPro"/>
</dbReference>
<dbReference type="EMBL" id="SKBU01000012">
    <property type="protein sequence ID" value="TCJ18245.1"/>
    <property type="molecule type" value="Genomic_DNA"/>
</dbReference>
<dbReference type="Gene3D" id="3.90.470.10">
    <property type="entry name" value="Ribosomal protein L22/L17"/>
    <property type="match status" value="1"/>
</dbReference>
<dbReference type="PANTHER" id="PTHR13501">
    <property type="entry name" value="CHLOROPLAST 50S RIBOSOMAL PROTEIN L22-RELATED"/>
    <property type="match status" value="1"/>
</dbReference>
<evidence type="ECO:0000256" key="13">
    <source>
        <dbReference type="RuleBase" id="RU004008"/>
    </source>
</evidence>
<dbReference type="SUPFAM" id="SSF54843">
    <property type="entry name" value="Ribosomal protein L22"/>
    <property type="match status" value="1"/>
</dbReference>
<evidence type="ECO:0000256" key="12">
    <source>
        <dbReference type="RuleBase" id="RU004006"/>
    </source>
</evidence>
<dbReference type="InterPro" id="IPR036394">
    <property type="entry name" value="Ribosomal_uL22_sf"/>
</dbReference>
<keyword evidence="15" id="KW-1185">Reference proteome</keyword>
<evidence type="ECO:0000256" key="5">
    <source>
        <dbReference type="ARBA" id="ARBA00022884"/>
    </source>
</evidence>
<protein>
    <recommendedName>
        <fullName evidence="9 10">Large ribosomal subunit protein uL22</fullName>
    </recommendedName>
</protein>
<evidence type="ECO:0000313" key="14">
    <source>
        <dbReference type="EMBL" id="TCJ18245.1"/>
    </source>
</evidence>
<comment type="caution">
    <text evidence="14">The sequence shown here is derived from an EMBL/GenBank/DDBJ whole genome shotgun (WGS) entry which is preliminary data.</text>
</comment>
<reference evidence="14 15" key="1">
    <citation type="submission" date="2019-03" db="EMBL/GenBank/DDBJ databases">
        <title>Whole genome sequence of a novel Rubrobacter taiwanensis strain, isolated from Yellowstone National Park.</title>
        <authorList>
            <person name="Freed S."/>
            <person name="Ramaley R.F."/>
            <person name="Kyndt J.A."/>
        </authorList>
    </citation>
    <scope>NUCLEOTIDE SEQUENCE [LARGE SCALE GENOMIC DNA]</scope>
    <source>
        <strain evidence="14 15">Yellowstone</strain>
    </source>
</reference>
<evidence type="ECO:0000256" key="4">
    <source>
        <dbReference type="ARBA" id="ARBA00022730"/>
    </source>
</evidence>
<keyword evidence="6 10" id="KW-0689">Ribosomal protein</keyword>
<proteinExistence type="inferred from homology"/>
<organism evidence="14 15">
    <name type="scientific">Rubrobacter taiwanensis</name>
    <dbReference type="NCBI Taxonomy" id="185139"/>
    <lineage>
        <taxon>Bacteria</taxon>
        <taxon>Bacillati</taxon>
        <taxon>Actinomycetota</taxon>
        <taxon>Rubrobacteria</taxon>
        <taxon>Rubrobacterales</taxon>
        <taxon>Rubrobacteraceae</taxon>
        <taxon>Rubrobacter</taxon>
    </lineage>
</organism>
<dbReference type="FunFam" id="3.90.470.10:FF:000011">
    <property type="entry name" value="50S ribosomal protein L22"/>
    <property type="match status" value="1"/>
</dbReference>
<comment type="subunit">
    <text evidence="3 10 12">Part of the 50S ribosomal subunit.</text>
</comment>
<sequence>MKATARYVRISPRKARLVVDEIRGKSYPEARYTLQFINKRAAALVGDVLKSAAANAENNDGMDPDDLYVKAARVDEGPTIKRYRPRAMGRATMIRKRTSHITIELGAREGVPVGGAVDTPGSEEER</sequence>
<dbReference type="NCBIfam" id="TIGR01044">
    <property type="entry name" value="rplV_bact"/>
    <property type="match status" value="1"/>
</dbReference>
<evidence type="ECO:0000256" key="6">
    <source>
        <dbReference type="ARBA" id="ARBA00022980"/>
    </source>
</evidence>
<evidence type="ECO:0000256" key="1">
    <source>
        <dbReference type="ARBA" id="ARBA00003478"/>
    </source>
</evidence>
<keyword evidence="4 10" id="KW-0699">rRNA-binding</keyword>